<name>A0A176WLE6_MARPO</name>
<evidence type="ECO:0000256" key="4">
    <source>
        <dbReference type="ARBA" id="ARBA00022692"/>
    </source>
</evidence>
<evidence type="ECO:0000256" key="6">
    <source>
        <dbReference type="ARBA" id="ARBA00022989"/>
    </source>
</evidence>
<dbReference type="AlphaFoldDB" id="A0A176WLE6"/>
<feature type="compositionally biased region" description="Polar residues" evidence="9">
    <location>
        <begin position="8"/>
        <end position="21"/>
    </location>
</feature>
<evidence type="ECO:0000256" key="3">
    <source>
        <dbReference type="ARBA" id="ARBA00017059"/>
    </source>
</evidence>
<dbReference type="GO" id="GO:0045047">
    <property type="term" value="P:protein targeting to ER"/>
    <property type="evidence" value="ECO:0007669"/>
    <property type="project" value="TreeGrafter"/>
</dbReference>
<feature type="transmembrane region" description="Helical" evidence="10">
    <location>
        <begin position="174"/>
        <end position="191"/>
    </location>
</feature>
<dbReference type="PANTHER" id="PTHR13202:SF0">
    <property type="entry name" value="SIGNAL PEPTIDASE COMPLEX SUBUNIT 1"/>
    <property type="match status" value="1"/>
</dbReference>
<dbReference type="EMBL" id="LVLJ01000592">
    <property type="protein sequence ID" value="OAE33684.1"/>
    <property type="molecule type" value="Genomic_DNA"/>
</dbReference>
<feature type="region of interest" description="Disordered" evidence="9">
    <location>
        <begin position="1"/>
        <end position="26"/>
    </location>
</feature>
<comment type="caution">
    <text evidence="11">The sequence shown here is derived from an EMBL/GenBank/DDBJ whole genome shotgun (WGS) entry which is preliminary data.</text>
</comment>
<evidence type="ECO:0000256" key="2">
    <source>
        <dbReference type="ARBA" id="ARBA00005245"/>
    </source>
</evidence>
<evidence type="ECO:0000256" key="5">
    <source>
        <dbReference type="ARBA" id="ARBA00022824"/>
    </source>
</evidence>
<evidence type="ECO:0000313" key="11">
    <source>
        <dbReference type="EMBL" id="OAE33684.1"/>
    </source>
</evidence>
<keyword evidence="4 10" id="KW-0812">Transmembrane</keyword>
<gene>
    <name evidence="11" type="ORF">AXG93_4689s1710</name>
</gene>
<feature type="transmembrane region" description="Helical" evidence="10">
    <location>
        <begin position="197"/>
        <end position="218"/>
    </location>
</feature>
<keyword evidence="5" id="KW-0256">Endoplasmic reticulum</keyword>
<evidence type="ECO:0000256" key="8">
    <source>
        <dbReference type="ARBA" id="ARBA00045204"/>
    </source>
</evidence>
<comment type="similarity">
    <text evidence="2">Belongs to the SPCS1 family.</text>
</comment>
<dbReference type="Proteomes" id="UP000077202">
    <property type="component" value="Unassembled WGS sequence"/>
</dbReference>
<dbReference type="GO" id="GO:0005787">
    <property type="term" value="C:signal peptidase complex"/>
    <property type="evidence" value="ECO:0007669"/>
    <property type="project" value="InterPro"/>
</dbReference>
<dbReference type="InterPro" id="IPR009542">
    <property type="entry name" value="Spc1/SPCS1"/>
</dbReference>
<evidence type="ECO:0000313" key="12">
    <source>
        <dbReference type="Proteomes" id="UP000077202"/>
    </source>
</evidence>
<evidence type="ECO:0000256" key="1">
    <source>
        <dbReference type="ARBA" id="ARBA00004477"/>
    </source>
</evidence>
<comment type="function">
    <text evidence="8">Component of the signal peptidase complex (SPC) which catalyzes the cleavage of N-terminal signal sequences from nascent proteins as they are translocated into the lumen of the endoplasmic reticulum. Dispensable for SPC enzymatic activity.</text>
</comment>
<organism evidence="11 12">
    <name type="scientific">Marchantia polymorpha subsp. ruderalis</name>
    <dbReference type="NCBI Taxonomy" id="1480154"/>
    <lineage>
        <taxon>Eukaryota</taxon>
        <taxon>Viridiplantae</taxon>
        <taxon>Streptophyta</taxon>
        <taxon>Embryophyta</taxon>
        <taxon>Marchantiophyta</taxon>
        <taxon>Marchantiopsida</taxon>
        <taxon>Marchantiidae</taxon>
        <taxon>Marchantiales</taxon>
        <taxon>Marchantiaceae</taxon>
        <taxon>Marchantia</taxon>
    </lineage>
</organism>
<dbReference type="PANTHER" id="PTHR13202">
    <property type="entry name" value="MICROSOMAL SIGNAL PEPTIDASE 12 KDA SUBUNIT"/>
    <property type="match status" value="1"/>
</dbReference>
<evidence type="ECO:0000256" key="7">
    <source>
        <dbReference type="ARBA" id="ARBA00023136"/>
    </source>
</evidence>
<evidence type="ECO:0000256" key="9">
    <source>
        <dbReference type="SAM" id="MobiDB-lite"/>
    </source>
</evidence>
<feature type="compositionally biased region" description="Acidic residues" evidence="9">
    <location>
        <begin position="68"/>
        <end position="79"/>
    </location>
</feature>
<keyword evidence="6 10" id="KW-1133">Transmembrane helix</keyword>
<reference evidence="11" key="1">
    <citation type="submission" date="2016-03" db="EMBL/GenBank/DDBJ databases">
        <title>Mechanisms controlling the formation of the plant cell surface in tip-growing cells are functionally conserved among land plants.</title>
        <authorList>
            <person name="Honkanen S."/>
            <person name="Jones V.A."/>
            <person name="Morieri G."/>
            <person name="Champion C."/>
            <person name="Hetherington A.J."/>
            <person name="Kelly S."/>
            <person name="Saint-Marcoux D."/>
            <person name="Proust H."/>
            <person name="Prescott H."/>
            <person name="Dolan L."/>
        </authorList>
    </citation>
    <scope>NUCLEOTIDE SEQUENCE [LARGE SCALE GENOMIC DNA]</scope>
    <source>
        <tissue evidence="11">Whole gametophyte</tissue>
    </source>
</reference>
<accession>A0A176WLE6</accession>
<keyword evidence="12" id="KW-1185">Reference proteome</keyword>
<proteinExistence type="inferred from homology"/>
<dbReference type="Pfam" id="PF06645">
    <property type="entry name" value="SPC12"/>
    <property type="match status" value="1"/>
</dbReference>
<protein>
    <recommendedName>
        <fullName evidence="3">Signal peptidase complex subunit 1</fullName>
    </recommendedName>
</protein>
<feature type="region of interest" description="Disordered" evidence="9">
    <location>
        <begin position="50"/>
        <end position="80"/>
    </location>
</feature>
<dbReference type="GO" id="GO:0006465">
    <property type="term" value="P:signal peptide processing"/>
    <property type="evidence" value="ECO:0007669"/>
    <property type="project" value="InterPro"/>
</dbReference>
<feature type="region of interest" description="Disordered" evidence="9">
    <location>
        <begin position="229"/>
        <end position="257"/>
    </location>
</feature>
<feature type="compositionally biased region" description="Low complexity" evidence="9">
    <location>
        <begin position="237"/>
        <end position="248"/>
    </location>
</feature>
<sequence length="257" mass="28403">MASRRQVNRANGTGLRSSSGGPSRAHARIVVARQRRFSAVSERGTRAITSVTGRSAGSGEERRVDLGAQEEEEEEEGEEEGRRLLGSLLVGARALKARREQVGARIRLSNWGVAEFASGWSAGRGGGCADRFARDLGAGTGASSFGRWLALLLAKETRTMDWQGQKLSEQLMQYLLLGSALIAFLTGYIMSSYRMMLTIYLIGVVITFLFTVPDWSFFNRHPLEWSELKNPDMPSSRQLKLRQQQAAKKAAKPQPKR</sequence>
<evidence type="ECO:0000256" key="10">
    <source>
        <dbReference type="SAM" id="Phobius"/>
    </source>
</evidence>
<comment type="subcellular location">
    <subcellularLocation>
        <location evidence="1">Endoplasmic reticulum membrane</location>
        <topology evidence="1">Multi-pass membrane protein</topology>
    </subcellularLocation>
</comment>
<keyword evidence="7 10" id="KW-0472">Membrane</keyword>